<reference evidence="9" key="1">
    <citation type="journal article" date="2019" name="Int. J. Syst. Evol. Microbiol.">
        <title>The Global Catalogue of Microorganisms (GCM) 10K type strain sequencing project: providing services to taxonomists for standard genome sequencing and annotation.</title>
        <authorList>
            <consortium name="The Broad Institute Genomics Platform"/>
            <consortium name="The Broad Institute Genome Sequencing Center for Infectious Disease"/>
            <person name="Wu L."/>
            <person name="Ma J."/>
        </authorList>
    </citation>
    <scope>NUCLEOTIDE SEQUENCE [LARGE SCALE GENOMIC DNA]</scope>
    <source>
        <strain evidence="9">CGMCC 1.15053</strain>
    </source>
</reference>
<dbReference type="RefSeq" id="WP_380048934.1">
    <property type="nucleotide sequence ID" value="NZ_JBHSOH010000009.1"/>
</dbReference>
<keyword evidence="9" id="KW-1185">Reference proteome</keyword>
<evidence type="ECO:0000256" key="5">
    <source>
        <dbReference type="ARBA" id="ARBA00023014"/>
    </source>
</evidence>
<sequence length="341" mass="36201">MLKGVFDQLSELGNLVPRYTGPRCLLERHAVGGCDACHSACPHEAIETPPGTYGVRVDPQKCTGCGLCVQACPTGALEYDLTAPLQSVHDQREQPADPRQPGPPEATLTCVPSGAGGPSLPCLGRVTPALVAAAGAWDVPLTLIHGDCAACPVGRADVPERLGAVVEQAQTLRAATGRPARVTVRAAVPEDQGRALKVSRRGAFTSLLRAGGRQLSQNLPERPLPFVDWSDPPQRTPQEWTWRRRALKPVPPAGAGVRWPAPLVDDKCIDCPVCANVCPTEAITRELQPGGGVRLLLNLGACTGCMACLHSCPPGAIYEQPGWLLAAFDVQVLLRESDHRM</sequence>
<dbReference type="Gene3D" id="3.30.70.20">
    <property type="match status" value="2"/>
</dbReference>
<dbReference type="SUPFAM" id="SSF54862">
    <property type="entry name" value="4Fe-4S ferredoxins"/>
    <property type="match status" value="2"/>
</dbReference>
<dbReference type="Pfam" id="PF12838">
    <property type="entry name" value="Fer4_7"/>
    <property type="match status" value="2"/>
</dbReference>
<feature type="domain" description="4Fe-4S ferredoxin-type" evidence="7">
    <location>
        <begin position="22"/>
        <end position="51"/>
    </location>
</feature>
<keyword evidence="5" id="KW-0411">Iron-sulfur</keyword>
<dbReference type="PROSITE" id="PS51379">
    <property type="entry name" value="4FE4S_FER_2"/>
    <property type="match status" value="4"/>
</dbReference>
<feature type="domain" description="4Fe-4S ferredoxin-type" evidence="7">
    <location>
        <begin position="53"/>
        <end position="82"/>
    </location>
</feature>
<dbReference type="PANTHER" id="PTHR43724">
    <property type="entry name" value="PYRUVATE SYNTHASE SUBUNIT PORD"/>
    <property type="match status" value="1"/>
</dbReference>
<dbReference type="EMBL" id="JBHSOH010000009">
    <property type="protein sequence ID" value="MFC5848668.1"/>
    <property type="molecule type" value="Genomic_DNA"/>
</dbReference>
<evidence type="ECO:0000313" key="9">
    <source>
        <dbReference type="Proteomes" id="UP001595979"/>
    </source>
</evidence>
<evidence type="ECO:0000256" key="2">
    <source>
        <dbReference type="ARBA" id="ARBA00022723"/>
    </source>
</evidence>
<feature type="region of interest" description="Disordered" evidence="6">
    <location>
        <begin position="88"/>
        <end position="107"/>
    </location>
</feature>
<evidence type="ECO:0000256" key="6">
    <source>
        <dbReference type="SAM" id="MobiDB-lite"/>
    </source>
</evidence>
<dbReference type="InterPro" id="IPR017896">
    <property type="entry name" value="4Fe4S_Fe-S-bd"/>
</dbReference>
<keyword evidence="3" id="KW-0677">Repeat</keyword>
<proteinExistence type="predicted"/>
<evidence type="ECO:0000313" key="8">
    <source>
        <dbReference type="EMBL" id="MFC5848668.1"/>
    </source>
</evidence>
<evidence type="ECO:0000256" key="3">
    <source>
        <dbReference type="ARBA" id="ARBA00022737"/>
    </source>
</evidence>
<evidence type="ECO:0000256" key="1">
    <source>
        <dbReference type="ARBA" id="ARBA00022485"/>
    </source>
</evidence>
<evidence type="ECO:0000259" key="7">
    <source>
        <dbReference type="PROSITE" id="PS51379"/>
    </source>
</evidence>
<keyword evidence="1" id="KW-0004">4Fe-4S</keyword>
<dbReference type="Proteomes" id="UP001595979">
    <property type="component" value="Unassembled WGS sequence"/>
</dbReference>
<dbReference type="InterPro" id="IPR017900">
    <property type="entry name" value="4Fe4S_Fe_S_CS"/>
</dbReference>
<comment type="caution">
    <text evidence="8">The sequence shown here is derived from an EMBL/GenBank/DDBJ whole genome shotgun (WGS) entry which is preliminary data.</text>
</comment>
<feature type="domain" description="4Fe-4S ferredoxin-type" evidence="7">
    <location>
        <begin position="293"/>
        <end position="322"/>
    </location>
</feature>
<feature type="domain" description="4Fe-4S ferredoxin-type" evidence="7">
    <location>
        <begin position="260"/>
        <end position="288"/>
    </location>
</feature>
<organism evidence="8 9">
    <name type="scientific">Deinococcus petrolearius</name>
    <dbReference type="NCBI Taxonomy" id="1751295"/>
    <lineage>
        <taxon>Bacteria</taxon>
        <taxon>Thermotogati</taxon>
        <taxon>Deinococcota</taxon>
        <taxon>Deinococci</taxon>
        <taxon>Deinococcales</taxon>
        <taxon>Deinococcaceae</taxon>
        <taxon>Deinococcus</taxon>
    </lineage>
</organism>
<dbReference type="PANTHER" id="PTHR43724:SF1">
    <property type="entry name" value="PYRUVATE SYNTHASE SUBUNIT PORD"/>
    <property type="match status" value="1"/>
</dbReference>
<gene>
    <name evidence="8" type="ORF">ACFPQ6_10125</name>
</gene>
<dbReference type="PROSITE" id="PS00198">
    <property type="entry name" value="4FE4S_FER_1"/>
    <property type="match status" value="3"/>
</dbReference>
<evidence type="ECO:0000256" key="4">
    <source>
        <dbReference type="ARBA" id="ARBA00023004"/>
    </source>
</evidence>
<name>A0ABW1DLQ8_9DEIO</name>
<keyword evidence="2" id="KW-0479">Metal-binding</keyword>
<protein>
    <submittedName>
        <fullName evidence="8">4Fe-4S binding protein</fullName>
    </submittedName>
</protein>
<accession>A0ABW1DLQ8</accession>
<keyword evidence="4" id="KW-0408">Iron</keyword>